<dbReference type="Gene3D" id="2.60.40.1120">
    <property type="entry name" value="Carboxypeptidase-like, regulatory domain"/>
    <property type="match status" value="1"/>
</dbReference>
<accession>A0ABT8KR30</accession>
<dbReference type="Proteomes" id="UP001172082">
    <property type="component" value="Unassembled WGS sequence"/>
</dbReference>
<keyword evidence="13" id="KW-1185">Reference proteome</keyword>
<dbReference type="InterPro" id="IPR039426">
    <property type="entry name" value="TonB-dep_rcpt-like"/>
</dbReference>
<evidence type="ECO:0000313" key="12">
    <source>
        <dbReference type="EMBL" id="MDN5203212.1"/>
    </source>
</evidence>
<feature type="domain" description="TonB-dependent receptor-like beta-barrel" evidence="11">
    <location>
        <begin position="373"/>
        <end position="786"/>
    </location>
</feature>
<keyword evidence="2" id="KW-0813">Transport</keyword>
<keyword evidence="4 10" id="KW-0812">Transmembrane</keyword>
<evidence type="ECO:0000259" key="11">
    <source>
        <dbReference type="Pfam" id="PF00593"/>
    </source>
</evidence>
<evidence type="ECO:0000256" key="2">
    <source>
        <dbReference type="ARBA" id="ARBA00022448"/>
    </source>
</evidence>
<dbReference type="EMBL" id="JAUJEA010000006">
    <property type="protein sequence ID" value="MDN5203212.1"/>
    <property type="molecule type" value="Genomic_DNA"/>
</dbReference>
<evidence type="ECO:0000256" key="4">
    <source>
        <dbReference type="ARBA" id="ARBA00022692"/>
    </source>
</evidence>
<evidence type="ECO:0000313" key="13">
    <source>
        <dbReference type="Proteomes" id="UP001172082"/>
    </source>
</evidence>
<evidence type="ECO:0000256" key="6">
    <source>
        <dbReference type="ARBA" id="ARBA00023077"/>
    </source>
</evidence>
<dbReference type="InterPro" id="IPR008969">
    <property type="entry name" value="CarboxyPept-like_regulatory"/>
</dbReference>
<keyword evidence="5" id="KW-0732">Signal</keyword>
<dbReference type="InterPro" id="IPR037066">
    <property type="entry name" value="Plug_dom_sf"/>
</dbReference>
<dbReference type="SUPFAM" id="SSF56935">
    <property type="entry name" value="Porins"/>
    <property type="match status" value="1"/>
</dbReference>
<keyword evidence="6" id="KW-0798">TonB box</keyword>
<evidence type="ECO:0000256" key="8">
    <source>
        <dbReference type="ARBA" id="ARBA00023170"/>
    </source>
</evidence>
<proteinExistence type="predicted"/>
<dbReference type="Pfam" id="PF00593">
    <property type="entry name" value="TonB_dep_Rec_b-barrel"/>
    <property type="match status" value="1"/>
</dbReference>
<sequence length="823" mass="93271">MKQALPGTIIEISKNAHKFMSNLSNKLISIRQMKFNLQLIVILLTILLLHLFISTQIFAQNLSQTIRGTVVDKQSGSPIIGANVVIMDTDPILGNTTDIDGQFRITNVPIGRHHLKVSFIGYEETGIPELLVGTGKEIILNIEMAESLIKMDEIVIRATEHEKGKPLNEMALISAQSFSVEQTNRYAATFDDPARAVLSMAGITGSGDDGTNEIVIRGNSPRGVLWRVEGVEVPNPNHFAGEGSSAGAISMLSGIMLSNSDFFTGAFPAEYGNALSGVFDINLRQGNNEKREYAFQAGLLGLAFSAEGPINKNSKGSYLANYRYSTVDLIDKLGVDIIEERERVTFQDFSFKVHQPSEKFGSFTLWGIGGASKYIYEADPEQNDFFQEDSYNKMMALGLSHIYFLNENTYLKSKVSWSGLENRFLEDSLGQRIRFDETFTHKALRASTMINHKFNAQHTLRAGIRLNHLDYDLNAKFWNRRLGRLVTDLESDGSTQLLQSYVQWQFRMNEQLTLNTGVHYAHFALNGSGSIEPRFGAKWQFKDNQAFSLGFGIHSRLEPIPLYLAQQERQDGSFFQPNKNLAMTKAAHYVLGYERTFAQNLRFKTEFYYQQLFDVPIAHASTAVEPWELTFSSLNEKDGYTNYALVNDGTGRNYGVELTFEKFFNRNYYFIITGSLFESKYKGADKIERNTRFNANYATNITAGKEFKVGRSGNNMIGINGRMIWGGGQRVLPIDLEASRSENRTIYKWDELFERQLPDYMRFDIGIQYRRNKPSHASILALNIQNFTGRFNVFDEYYDRSSGTIKNEEQLGLFPNLSYRIEF</sequence>
<keyword evidence="10" id="KW-1133">Transmembrane helix</keyword>
<dbReference type="Gene3D" id="2.40.170.20">
    <property type="entry name" value="TonB-dependent receptor, beta-barrel domain"/>
    <property type="match status" value="1"/>
</dbReference>
<dbReference type="InterPro" id="IPR036942">
    <property type="entry name" value="Beta-barrel_TonB_sf"/>
</dbReference>
<protein>
    <submittedName>
        <fullName evidence="12">TonB-dependent receptor</fullName>
    </submittedName>
</protein>
<reference evidence="12" key="1">
    <citation type="submission" date="2023-06" db="EMBL/GenBank/DDBJ databases">
        <title>Genomic of Parafulvivirga corallium.</title>
        <authorList>
            <person name="Wang G."/>
        </authorList>
    </citation>
    <scope>NUCLEOTIDE SEQUENCE</scope>
    <source>
        <strain evidence="12">BMA10</strain>
    </source>
</reference>
<comment type="caution">
    <text evidence="12">The sequence shown here is derived from an EMBL/GenBank/DDBJ whole genome shotgun (WGS) entry which is preliminary data.</text>
</comment>
<dbReference type="Pfam" id="PF13715">
    <property type="entry name" value="CarbopepD_reg_2"/>
    <property type="match status" value="1"/>
</dbReference>
<evidence type="ECO:0000256" key="10">
    <source>
        <dbReference type="SAM" id="Phobius"/>
    </source>
</evidence>
<organism evidence="12 13">
    <name type="scientific">Splendidivirga corallicola</name>
    <dbReference type="NCBI Taxonomy" id="3051826"/>
    <lineage>
        <taxon>Bacteria</taxon>
        <taxon>Pseudomonadati</taxon>
        <taxon>Bacteroidota</taxon>
        <taxon>Cytophagia</taxon>
        <taxon>Cytophagales</taxon>
        <taxon>Splendidivirgaceae</taxon>
        <taxon>Splendidivirga</taxon>
    </lineage>
</organism>
<name>A0ABT8KR30_9BACT</name>
<evidence type="ECO:0000256" key="1">
    <source>
        <dbReference type="ARBA" id="ARBA00004571"/>
    </source>
</evidence>
<feature type="transmembrane region" description="Helical" evidence="10">
    <location>
        <begin position="35"/>
        <end position="53"/>
    </location>
</feature>
<comment type="subcellular location">
    <subcellularLocation>
        <location evidence="1">Cell outer membrane</location>
        <topology evidence="1">Multi-pass membrane protein</topology>
    </subcellularLocation>
</comment>
<evidence type="ECO:0000256" key="3">
    <source>
        <dbReference type="ARBA" id="ARBA00022452"/>
    </source>
</evidence>
<evidence type="ECO:0000256" key="5">
    <source>
        <dbReference type="ARBA" id="ARBA00022729"/>
    </source>
</evidence>
<dbReference type="SUPFAM" id="SSF49464">
    <property type="entry name" value="Carboxypeptidase regulatory domain-like"/>
    <property type="match status" value="1"/>
</dbReference>
<dbReference type="Gene3D" id="2.170.130.10">
    <property type="entry name" value="TonB-dependent receptor, plug domain"/>
    <property type="match status" value="1"/>
</dbReference>
<evidence type="ECO:0000256" key="7">
    <source>
        <dbReference type="ARBA" id="ARBA00023136"/>
    </source>
</evidence>
<keyword evidence="9" id="KW-0998">Cell outer membrane</keyword>
<dbReference type="RefSeq" id="WP_346753233.1">
    <property type="nucleotide sequence ID" value="NZ_JAUJEA010000006.1"/>
</dbReference>
<dbReference type="InterPro" id="IPR000531">
    <property type="entry name" value="Beta-barrel_TonB"/>
</dbReference>
<gene>
    <name evidence="12" type="ORF">QQ008_17615</name>
</gene>
<dbReference type="PANTHER" id="PTHR30069">
    <property type="entry name" value="TONB-DEPENDENT OUTER MEMBRANE RECEPTOR"/>
    <property type="match status" value="1"/>
</dbReference>
<keyword evidence="3" id="KW-1134">Transmembrane beta strand</keyword>
<keyword evidence="8 12" id="KW-0675">Receptor</keyword>
<dbReference type="PANTHER" id="PTHR30069:SF29">
    <property type="entry name" value="HEMOGLOBIN AND HEMOGLOBIN-HAPTOGLOBIN-BINDING PROTEIN 1-RELATED"/>
    <property type="match status" value="1"/>
</dbReference>
<evidence type="ECO:0000256" key="9">
    <source>
        <dbReference type="ARBA" id="ARBA00023237"/>
    </source>
</evidence>
<keyword evidence="7 10" id="KW-0472">Membrane</keyword>